<dbReference type="EMBL" id="JASFZW010000005">
    <property type="protein sequence ID" value="KAK2078309.1"/>
    <property type="molecule type" value="Genomic_DNA"/>
</dbReference>
<evidence type="ECO:0000313" key="4">
    <source>
        <dbReference type="Proteomes" id="UP001255856"/>
    </source>
</evidence>
<keyword evidence="4" id="KW-1185">Reference proteome</keyword>
<keyword evidence="1" id="KW-0175">Coiled coil</keyword>
<protein>
    <submittedName>
        <fullName evidence="3">Uncharacterized protein</fullName>
    </submittedName>
</protein>
<reference evidence="3" key="1">
    <citation type="submission" date="2021-01" db="EMBL/GenBank/DDBJ databases">
        <authorList>
            <person name="Eckstrom K.M.E."/>
        </authorList>
    </citation>
    <scope>NUCLEOTIDE SEQUENCE</scope>
    <source>
        <strain evidence="3">UVCC 0001</strain>
    </source>
</reference>
<feature type="compositionally biased region" description="Basic and acidic residues" evidence="2">
    <location>
        <begin position="179"/>
        <end position="188"/>
    </location>
</feature>
<feature type="coiled-coil region" evidence="1">
    <location>
        <begin position="223"/>
        <end position="261"/>
    </location>
</feature>
<feature type="compositionally biased region" description="Low complexity" evidence="2">
    <location>
        <begin position="416"/>
        <end position="430"/>
    </location>
</feature>
<accession>A0AAD9IJI2</accession>
<feature type="compositionally biased region" description="Low complexity" evidence="2">
    <location>
        <begin position="334"/>
        <end position="366"/>
    </location>
</feature>
<feature type="compositionally biased region" description="Low complexity" evidence="2">
    <location>
        <begin position="271"/>
        <end position="313"/>
    </location>
</feature>
<sequence>MHRHPPAENVAKKSRGYCHECDEPHCQVIWSDEEGASSCDDDEEIDDDDDDDDCAQSISSSSSFDSAESLFGGRFRLGSNERLRRRAVRRVRRAMLELSENARAWWEDLARARQRALELALVDMGPVVEEAALAVVRGRLERAADAAREQATRDLLRELEDEKKGGVVGGGGKKGGGKRGADKAKKAVEPPAQPKEVAGKALQKAPGTTKKDSAAQAAAQRQVAAAAAKKEAEEAAYEAALEQRRRELEADAQRRAAAEAELLRHARQASLRELAESASAVQDAEAASAENGTAAKKAAKAAAPARAETRAPTVVPPPKKRASSVAGREPAAPEPAAAPAASNASTATTAAVATSATAGSPTASVTQPERKRPVTRAPLIVGAGERTASLPPRPRRGRTSPKPGCRGPAQRRRGPGSRPRGPRLGPGPTARLRRRRTLTQRRGDTGRARRPAAGLRDGIPAPNGWPERSPVYLDRRGRAAADLAARRGPPGLVDPGAAGLSGRGRRRAQRGIGWLAGRRARPRRRALVVARAGRAGRHAADTGADVRGPARVPHGPRERTL</sequence>
<name>A0AAD9IJI2_PROWI</name>
<feature type="region of interest" description="Disordered" evidence="2">
    <location>
        <begin position="530"/>
        <end position="561"/>
    </location>
</feature>
<organism evidence="3 4">
    <name type="scientific">Prototheca wickerhamii</name>
    <dbReference type="NCBI Taxonomy" id="3111"/>
    <lineage>
        <taxon>Eukaryota</taxon>
        <taxon>Viridiplantae</taxon>
        <taxon>Chlorophyta</taxon>
        <taxon>core chlorophytes</taxon>
        <taxon>Trebouxiophyceae</taxon>
        <taxon>Chlorellales</taxon>
        <taxon>Chlorellaceae</taxon>
        <taxon>Prototheca</taxon>
    </lineage>
</organism>
<dbReference type="Proteomes" id="UP001255856">
    <property type="component" value="Unassembled WGS sequence"/>
</dbReference>
<feature type="region of interest" description="Disordered" evidence="2">
    <location>
        <begin position="271"/>
        <end position="471"/>
    </location>
</feature>
<feature type="region of interest" description="Disordered" evidence="2">
    <location>
        <begin position="483"/>
        <end position="508"/>
    </location>
</feature>
<proteinExistence type="predicted"/>
<dbReference type="AlphaFoldDB" id="A0AAD9IJI2"/>
<comment type="caution">
    <text evidence="3">The sequence shown here is derived from an EMBL/GenBank/DDBJ whole genome shotgun (WGS) entry which is preliminary data.</text>
</comment>
<feature type="compositionally biased region" description="Acidic residues" evidence="2">
    <location>
        <begin position="33"/>
        <end position="54"/>
    </location>
</feature>
<evidence type="ECO:0000256" key="1">
    <source>
        <dbReference type="SAM" id="Coils"/>
    </source>
</evidence>
<evidence type="ECO:0000313" key="3">
    <source>
        <dbReference type="EMBL" id="KAK2078309.1"/>
    </source>
</evidence>
<feature type="compositionally biased region" description="Low complexity" evidence="2">
    <location>
        <begin position="55"/>
        <end position="65"/>
    </location>
</feature>
<feature type="region of interest" description="Disordered" evidence="2">
    <location>
        <begin position="164"/>
        <end position="216"/>
    </location>
</feature>
<feature type="region of interest" description="Disordered" evidence="2">
    <location>
        <begin position="33"/>
        <end position="65"/>
    </location>
</feature>
<gene>
    <name evidence="3" type="ORF">QBZ16_004178</name>
</gene>
<evidence type="ECO:0000256" key="2">
    <source>
        <dbReference type="SAM" id="MobiDB-lite"/>
    </source>
</evidence>